<gene>
    <name evidence="1" type="ORF">M9Y10_042364</name>
</gene>
<sequence>MNIFAWPPGTHMILAALSALDPKNDKKDYNKKVRRFAKYGMIYKVHGFNNEYESICPFCKLKRKNYHFRRSCHYTHSSLCRDCVDFKKKLKEINENLFIKIAEFCSISNVFLNSLTSKKSMKFCNIRIQIS</sequence>
<reference evidence="1 2" key="1">
    <citation type="submission" date="2024-04" db="EMBL/GenBank/DDBJ databases">
        <title>Tritrichomonas musculus Genome.</title>
        <authorList>
            <person name="Alves-Ferreira E."/>
            <person name="Grigg M."/>
            <person name="Lorenzi H."/>
            <person name="Galac M."/>
        </authorList>
    </citation>
    <scope>NUCLEOTIDE SEQUENCE [LARGE SCALE GENOMIC DNA]</scope>
    <source>
        <strain evidence="1 2">EAF2021</strain>
    </source>
</reference>
<evidence type="ECO:0000313" key="2">
    <source>
        <dbReference type="Proteomes" id="UP001470230"/>
    </source>
</evidence>
<dbReference type="Proteomes" id="UP001470230">
    <property type="component" value="Unassembled WGS sequence"/>
</dbReference>
<protein>
    <submittedName>
        <fullName evidence="1">Uncharacterized protein</fullName>
    </submittedName>
</protein>
<comment type="caution">
    <text evidence="1">The sequence shown here is derived from an EMBL/GenBank/DDBJ whole genome shotgun (WGS) entry which is preliminary data.</text>
</comment>
<name>A0ABR2GNX1_9EUKA</name>
<evidence type="ECO:0000313" key="1">
    <source>
        <dbReference type="EMBL" id="KAK8835649.1"/>
    </source>
</evidence>
<organism evidence="1 2">
    <name type="scientific">Tritrichomonas musculus</name>
    <dbReference type="NCBI Taxonomy" id="1915356"/>
    <lineage>
        <taxon>Eukaryota</taxon>
        <taxon>Metamonada</taxon>
        <taxon>Parabasalia</taxon>
        <taxon>Tritrichomonadida</taxon>
        <taxon>Tritrichomonadidae</taxon>
        <taxon>Tritrichomonas</taxon>
    </lineage>
</organism>
<dbReference type="EMBL" id="JAPFFF010000078">
    <property type="protein sequence ID" value="KAK8835649.1"/>
    <property type="molecule type" value="Genomic_DNA"/>
</dbReference>
<keyword evidence="2" id="KW-1185">Reference proteome</keyword>
<proteinExistence type="predicted"/>
<accession>A0ABR2GNX1</accession>